<name>A0AAW9D0M7_BURTH</name>
<dbReference type="Proteomes" id="UP001272137">
    <property type="component" value="Unassembled WGS sequence"/>
</dbReference>
<dbReference type="AlphaFoldDB" id="A0AAW9D0M7"/>
<reference evidence="2" key="1">
    <citation type="submission" date="2018-08" db="EMBL/GenBank/DDBJ databases">
        <title>Identification of Burkholderia cepacia strains that express a Burkholderia pseudomallei-like capsular polysaccharide.</title>
        <authorList>
            <person name="Burtnick M.N."/>
            <person name="Vongsouvath M."/>
            <person name="Newton P."/>
            <person name="Wuthiekanun V."/>
            <person name="Limmathurotsakul D."/>
            <person name="Brett P.J."/>
            <person name="Chantratita N."/>
            <person name="Dance D.A."/>
        </authorList>
    </citation>
    <scope>NUCLEOTIDE SEQUENCE</scope>
    <source>
        <strain evidence="2">SBXCC001</strain>
    </source>
</reference>
<gene>
    <name evidence="2" type="ORF">C7S16_3520</name>
</gene>
<comment type="caution">
    <text evidence="2">The sequence shown here is derived from an EMBL/GenBank/DDBJ whole genome shotgun (WGS) entry which is preliminary data.</text>
</comment>
<accession>A0AAW9D0M7</accession>
<feature type="region of interest" description="Disordered" evidence="1">
    <location>
        <begin position="1"/>
        <end position="26"/>
    </location>
</feature>
<evidence type="ECO:0000313" key="3">
    <source>
        <dbReference type="Proteomes" id="UP001272137"/>
    </source>
</evidence>
<protein>
    <submittedName>
        <fullName evidence="2">Uncharacterized protein</fullName>
    </submittedName>
</protein>
<sequence>MNASSFPASAASGRRAQAHRVPPSRDRLFAHDRLPPAGFASREKTLMRCEAHVIRIPVNTASACARHSAYNQWTIWG</sequence>
<evidence type="ECO:0000313" key="2">
    <source>
        <dbReference type="EMBL" id="MDW9256357.1"/>
    </source>
</evidence>
<proteinExistence type="predicted"/>
<evidence type="ECO:0000256" key="1">
    <source>
        <dbReference type="SAM" id="MobiDB-lite"/>
    </source>
</evidence>
<organism evidence="2 3">
    <name type="scientific">Burkholderia thailandensis</name>
    <dbReference type="NCBI Taxonomy" id="57975"/>
    <lineage>
        <taxon>Bacteria</taxon>
        <taxon>Pseudomonadati</taxon>
        <taxon>Pseudomonadota</taxon>
        <taxon>Betaproteobacteria</taxon>
        <taxon>Burkholderiales</taxon>
        <taxon>Burkholderiaceae</taxon>
        <taxon>Burkholderia</taxon>
        <taxon>pseudomallei group</taxon>
    </lineage>
</organism>
<dbReference type="EMBL" id="QXCT01000002">
    <property type="protein sequence ID" value="MDW9256357.1"/>
    <property type="molecule type" value="Genomic_DNA"/>
</dbReference>